<dbReference type="EMBL" id="CP086719">
    <property type="protein sequence ID" value="WOO85068.1"/>
    <property type="molecule type" value="Genomic_DNA"/>
</dbReference>
<dbReference type="RefSeq" id="XP_062631094.1">
    <property type="nucleotide sequence ID" value="XM_062775109.1"/>
</dbReference>
<feature type="domain" description="UBA" evidence="2">
    <location>
        <begin position="129"/>
        <end position="169"/>
    </location>
</feature>
<feature type="region of interest" description="Disordered" evidence="1">
    <location>
        <begin position="66"/>
        <end position="115"/>
    </location>
</feature>
<feature type="compositionally biased region" description="Low complexity" evidence="1">
    <location>
        <begin position="98"/>
        <end position="109"/>
    </location>
</feature>
<reference evidence="3" key="1">
    <citation type="submission" date="2023-10" db="EMBL/GenBank/DDBJ databases">
        <authorList>
            <person name="Noh H."/>
        </authorList>
    </citation>
    <scope>NUCLEOTIDE SEQUENCE</scope>
    <source>
        <strain evidence="3">DUCC4014</strain>
    </source>
</reference>
<dbReference type="InterPro" id="IPR009060">
    <property type="entry name" value="UBA-like_sf"/>
</dbReference>
<evidence type="ECO:0000256" key="1">
    <source>
        <dbReference type="SAM" id="MobiDB-lite"/>
    </source>
</evidence>
<dbReference type="SMART" id="SM00165">
    <property type="entry name" value="UBA"/>
    <property type="match status" value="1"/>
</dbReference>
<accession>A0AAF0YE48</accession>
<evidence type="ECO:0000313" key="4">
    <source>
        <dbReference type="Proteomes" id="UP000827549"/>
    </source>
</evidence>
<dbReference type="GeneID" id="87811732"/>
<dbReference type="AlphaFoldDB" id="A0AAF0YE48"/>
<name>A0AAF0YE48_9TREE</name>
<feature type="compositionally biased region" description="Acidic residues" evidence="1">
    <location>
        <begin position="199"/>
        <end position="212"/>
    </location>
</feature>
<feature type="region of interest" description="Disordered" evidence="1">
    <location>
        <begin position="199"/>
        <end position="224"/>
    </location>
</feature>
<dbReference type="InterPro" id="IPR015940">
    <property type="entry name" value="UBA"/>
</dbReference>
<dbReference type="Proteomes" id="UP000827549">
    <property type="component" value="Chromosome 6"/>
</dbReference>
<organism evidence="3 4">
    <name type="scientific">Vanrija pseudolonga</name>
    <dbReference type="NCBI Taxonomy" id="143232"/>
    <lineage>
        <taxon>Eukaryota</taxon>
        <taxon>Fungi</taxon>
        <taxon>Dikarya</taxon>
        <taxon>Basidiomycota</taxon>
        <taxon>Agaricomycotina</taxon>
        <taxon>Tremellomycetes</taxon>
        <taxon>Trichosporonales</taxon>
        <taxon>Trichosporonaceae</taxon>
        <taxon>Vanrija</taxon>
    </lineage>
</organism>
<dbReference type="Pfam" id="PF00627">
    <property type="entry name" value="UBA"/>
    <property type="match status" value="1"/>
</dbReference>
<keyword evidence="4" id="KW-1185">Reference proteome</keyword>
<evidence type="ECO:0000259" key="2">
    <source>
        <dbReference type="PROSITE" id="PS50030"/>
    </source>
</evidence>
<sequence>MVFDKTAYLIFHLNSYTSPSLKLHSPSHSRALLTSWHCICIPLPIAHNQTQPNDYHVPIMATMPTPLPVPRPRRSNTSPYHPLSSPDAPPSYHSRTLSASAAHAPSSTGAPPPPPAAAPWYRRFLAPAAPDPASVAALVRLGYSESDASHALQATQGNLEGSANLLVHAKHAATQELVDGCPICEQIVVARAKPSAIEEEPAETAAAEDDDQSAPLFLNHPSMI</sequence>
<dbReference type="SUPFAM" id="SSF46934">
    <property type="entry name" value="UBA-like"/>
    <property type="match status" value="1"/>
</dbReference>
<gene>
    <name evidence="3" type="ORF">LOC62_06G008568</name>
</gene>
<dbReference type="PROSITE" id="PS50030">
    <property type="entry name" value="UBA"/>
    <property type="match status" value="1"/>
</dbReference>
<dbReference type="Gene3D" id="1.10.8.10">
    <property type="entry name" value="DNA helicase RuvA subunit, C-terminal domain"/>
    <property type="match status" value="1"/>
</dbReference>
<proteinExistence type="predicted"/>
<evidence type="ECO:0000313" key="3">
    <source>
        <dbReference type="EMBL" id="WOO85068.1"/>
    </source>
</evidence>
<protein>
    <recommendedName>
        <fullName evidence="2">UBA domain-containing protein</fullName>
    </recommendedName>
</protein>